<dbReference type="Proteomes" id="UP001300745">
    <property type="component" value="Unassembled WGS sequence"/>
</dbReference>
<gene>
    <name evidence="1" type="ORF">ORI27_17805</name>
</gene>
<evidence type="ECO:0000313" key="1">
    <source>
        <dbReference type="EMBL" id="MCX2938557.1"/>
    </source>
</evidence>
<accession>A0ABT3SI82</accession>
<evidence type="ECO:0008006" key="3">
    <source>
        <dbReference type="Google" id="ProtNLM"/>
    </source>
</evidence>
<sequence length="63" mass="6561">MSDQASPFRADLLAGKVALVTGGATGLGLEVAGLLGTHGCKRAEIDVMLLSTRAFAAKRWFGR</sequence>
<dbReference type="EMBL" id="JAPJDO010000015">
    <property type="protein sequence ID" value="MCX2938557.1"/>
    <property type="molecule type" value="Genomic_DNA"/>
</dbReference>
<name>A0ABT3SI82_9MYCO</name>
<dbReference type="SUPFAM" id="SSF51735">
    <property type="entry name" value="NAD(P)-binding Rossmann-fold domains"/>
    <property type="match status" value="1"/>
</dbReference>
<proteinExistence type="predicted"/>
<protein>
    <recommendedName>
        <fullName evidence="3">Oxidoreductase</fullName>
    </recommendedName>
</protein>
<evidence type="ECO:0000313" key="2">
    <source>
        <dbReference type="Proteomes" id="UP001300745"/>
    </source>
</evidence>
<reference evidence="1 2" key="1">
    <citation type="submission" date="2022-11" db="EMBL/GenBank/DDBJ databases">
        <title>Mycobacterium sp. nov.</title>
        <authorList>
            <person name="Papic B."/>
            <person name="Spicic S."/>
            <person name="Duvnjak S."/>
        </authorList>
    </citation>
    <scope>NUCLEOTIDE SEQUENCE [LARGE SCALE GENOMIC DNA]</scope>
    <source>
        <strain evidence="1 2">CVI_P4</strain>
    </source>
</reference>
<dbReference type="RefSeq" id="WP_265998301.1">
    <property type="nucleotide sequence ID" value="NZ_JAPJDN010000015.1"/>
</dbReference>
<organism evidence="1 2">
    <name type="scientific">Mycobacterium pinniadriaticum</name>
    <dbReference type="NCBI Taxonomy" id="2994102"/>
    <lineage>
        <taxon>Bacteria</taxon>
        <taxon>Bacillati</taxon>
        <taxon>Actinomycetota</taxon>
        <taxon>Actinomycetes</taxon>
        <taxon>Mycobacteriales</taxon>
        <taxon>Mycobacteriaceae</taxon>
        <taxon>Mycobacterium</taxon>
    </lineage>
</organism>
<dbReference type="InterPro" id="IPR036291">
    <property type="entry name" value="NAD(P)-bd_dom_sf"/>
</dbReference>
<comment type="caution">
    <text evidence="1">The sequence shown here is derived from an EMBL/GenBank/DDBJ whole genome shotgun (WGS) entry which is preliminary data.</text>
</comment>
<keyword evidence="2" id="KW-1185">Reference proteome</keyword>
<dbReference type="Gene3D" id="3.40.50.720">
    <property type="entry name" value="NAD(P)-binding Rossmann-like Domain"/>
    <property type="match status" value="1"/>
</dbReference>